<proteinExistence type="predicted"/>
<gene>
    <name evidence="1" type="ORF">GIY56_02035</name>
</gene>
<protein>
    <submittedName>
        <fullName evidence="1">Uncharacterized protein</fullName>
    </submittedName>
</protein>
<sequence length="449" mass="50801">MMPDDILRQFGIDPASLEPQGDYSWAFDPWLETDNPGIQAIARNLAAPAMQLWTGSRQRIRKDVQSNVASCLQVILLNLVRAAKHDARLSVGIGTGHDALNSAARYRPEFMTERAFTDARDKLLETGTIIETAAAFNHAGGSQVARYRLTETALLELTPHPKREEAERAGEFRVSDARETVRLKDKGTANRRARLCPYKDTAKMQRMRDNLARINAVLSIAHITTVQAISIDGDYDPDRPDDYSLIEQGQTLYRVFNYGSFDLGGRFYGGWWQYVRKRIRPGILINGHRTIEADYSGLHPAILFAERKIDIPADPYSAVTDLSNGKDRDWRKAVKRTFNAMLNADRGTQEPRDFDLSPYGISKPEFQQMIRDAFPDLQDAFGSGTGRRLQRIDSDLMEAILLHFADQGIPALPIHDSVIIQEDRRDELLDVMQAVFRQRYGQTPPVRVE</sequence>
<name>A0A6L6HLM8_9RHOB</name>
<comment type="caution">
    <text evidence="1">The sequence shown here is derived from an EMBL/GenBank/DDBJ whole genome shotgun (WGS) entry which is preliminary data.</text>
</comment>
<evidence type="ECO:0000313" key="1">
    <source>
        <dbReference type="EMBL" id="MTD99062.1"/>
    </source>
</evidence>
<evidence type="ECO:0000313" key="2">
    <source>
        <dbReference type="Proteomes" id="UP000481417"/>
    </source>
</evidence>
<reference evidence="1 2" key="1">
    <citation type="submission" date="2019-11" db="EMBL/GenBank/DDBJ databases">
        <authorList>
            <person name="Lang L."/>
        </authorList>
    </citation>
    <scope>NUCLEOTIDE SEQUENCE [LARGE SCALE GENOMIC DNA]</scope>
    <source>
        <strain evidence="1 2">YIM 132242</strain>
    </source>
</reference>
<dbReference type="AlphaFoldDB" id="A0A6L6HLM8"/>
<keyword evidence="2" id="KW-1185">Reference proteome</keyword>
<accession>A0A6L6HLM8</accession>
<dbReference type="RefSeq" id="WP_154763137.1">
    <property type="nucleotide sequence ID" value="NZ_WMBT01000001.1"/>
</dbReference>
<organism evidence="1 2">
    <name type="scientific">Paracoccus lichenicola</name>
    <dbReference type="NCBI Taxonomy" id="2665644"/>
    <lineage>
        <taxon>Bacteria</taxon>
        <taxon>Pseudomonadati</taxon>
        <taxon>Pseudomonadota</taxon>
        <taxon>Alphaproteobacteria</taxon>
        <taxon>Rhodobacterales</taxon>
        <taxon>Paracoccaceae</taxon>
        <taxon>Paracoccus</taxon>
    </lineage>
</organism>
<dbReference type="EMBL" id="WMBT01000001">
    <property type="protein sequence ID" value="MTD99062.1"/>
    <property type="molecule type" value="Genomic_DNA"/>
</dbReference>
<dbReference type="Proteomes" id="UP000481417">
    <property type="component" value="Unassembled WGS sequence"/>
</dbReference>